<proteinExistence type="inferred from homology"/>
<evidence type="ECO:0000259" key="7">
    <source>
        <dbReference type="Pfam" id="PF00361"/>
    </source>
</evidence>
<protein>
    <recommendedName>
        <fullName evidence="5">NADH-quinone oxidoreductase subunit N</fullName>
        <ecNumber evidence="5">7.1.1.-</ecNumber>
    </recommendedName>
    <alternativeName>
        <fullName evidence="5">NADH dehydrogenase I subunit N</fullName>
    </alternativeName>
    <alternativeName>
        <fullName evidence="5">NDH-1 subunit N</fullName>
    </alternativeName>
</protein>
<feature type="transmembrane region" description="Helical" evidence="5">
    <location>
        <begin position="159"/>
        <end position="178"/>
    </location>
</feature>
<dbReference type="Pfam" id="PF00361">
    <property type="entry name" value="Proton_antipo_M"/>
    <property type="match status" value="2"/>
</dbReference>
<evidence type="ECO:0000256" key="6">
    <source>
        <dbReference type="RuleBase" id="RU000320"/>
    </source>
</evidence>
<comment type="similarity">
    <text evidence="5">Belongs to the complex I subunit 2 family.</text>
</comment>
<feature type="transmembrane region" description="Helical" evidence="5">
    <location>
        <begin position="6"/>
        <end position="31"/>
    </location>
</feature>
<dbReference type="GO" id="GO:0008137">
    <property type="term" value="F:NADH dehydrogenase (ubiquinone) activity"/>
    <property type="evidence" value="ECO:0007669"/>
    <property type="project" value="InterPro"/>
</dbReference>
<feature type="transmembrane region" description="Helical" evidence="5">
    <location>
        <begin position="478"/>
        <end position="500"/>
    </location>
</feature>
<keyword evidence="5" id="KW-0520">NAD</keyword>
<evidence type="ECO:0000256" key="4">
    <source>
        <dbReference type="ARBA" id="ARBA00023136"/>
    </source>
</evidence>
<evidence type="ECO:0000256" key="2">
    <source>
        <dbReference type="ARBA" id="ARBA00022692"/>
    </source>
</evidence>
<feature type="transmembrane region" description="Helical" evidence="5">
    <location>
        <begin position="265"/>
        <end position="287"/>
    </location>
</feature>
<evidence type="ECO:0000256" key="5">
    <source>
        <dbReference type="HAMAP-Rule" id="MF_00445"/>
    </source>
</evidence>
<dbReference type="HAMAP" id="MF_00445">
    <property type="entry name" value="NDH1_NuoN_1"/>
    <property type="match status" value="1"/>
</dbReference>
<evidence type="ECO:0000256" key="3">
    <source>
        <dbReference type="ARBA" id="ARBA00022989"/>
    </source>
</evidence>
<comment type="function">
    <text evidence="5">NDH-1 shuttles electrons from NADH, via FMN and iron-sulfur (Fe-S) centers, to quinones in the respiratory chain. The immediate electron acceptor for the enzyme in this species is believed to be ubiquinone. Couples the redox reaction to proton translocation (for every two electrons transferred, four hydrogen ions are translocated across the cytoplasmic membrane), and thus conserves the redox energy in a proton gradient.</text>
</comment>
<evidence type="ECO:0000256" key="1">
    <source>
        <dbReference type="ARBA" id="ARBA00004127"/>
    </source>
</evidence>
<comment type="catalytic activity">
    <reaction evidence="5">
        <text>a quinone + NADH + 5 H(+)(in) = a quinol + NAD(+) + 4 H(+)(out)</text>
        <dbReference type="Rhea" id="RHEA:57888"/>
        <dbReference type="ChEBI" id="CHEBI:15378"/>
        <dbReference type="ChEBI" id="CHEBI:24646"/>
        <dbReference type="ChEBI" id="CHEBI:57540"/>
        <dbReference type="ChEBI" id="CHEBI:57945"/>
        <dbReference type="ChEBI" id="CHEBI:132124"/>
    </reaction>
</comment>
<feature type="transmembrane region" description="Helical" evidence="5">
    <location>
        <begin position="38"/>
        <end position="57"/>
    </location>
</feature>
<dbReference type="GO" id="GO:0042773">
    <property type="term" value="P:ATP synthesis coupled electron transport"/>
    <property type="evidence" value="ECO:0007669"/>
    <property type="project" value="InterPro"/>
</dbReference>
<comment type="subcellular location">
    <subcellularLocation>
        <location evidence="5">Cell membrane</location>
        <topology evidence="5">Multi-pass membrane protein</topology>
    </subcellularLocation>
    <subcellularLocation>
        <location evidence="1">Endomembrane system</location>
        <topology evidence="1">Multi-pass membrane protein</topology>
    </subcellularLocation>
    <subcellularLocation>
        <location evidence="6">Membrane</location>
        <topology evidence="6">Multi-pass membrane protein</topology>
    </subcellularLocation>
</comment>
<feature type="domain" description="NADH:quinone oxidoreductase/Mrp antiporter transmembrane" evidence="7">
    <location>
        <begin position="123"/>
        <end position="354"/>
    </location>
</feature>
<dbReference type="EMBL" id="ACYG01000009">
    <property type="protein sequence ID" value="EEV18662.1"/>
    <property type="molecule type" value="Genomic_DNA"/>
</dbReference>
<keyword evidence="8" id="KW-0560">Oxidoreductase</keyword>
<evidence type="ECO:0000313" key="9">
    <source>
        <dbReference type="Proteomes" id="UP000005709"/>
    </source>
</evidence>
<feature type="domain" description="NADH:quinone oxidoreductase/Mrp antiporter transmembrane" evidence="7">
    <location>
        <begin position="452"/>
        <end position="527"/>
    </location>
</feature>
<keyword evidence="2 5" id="KW-0812">Transmembrane</keyword>
<evidence type="ECO:0000313" key="8">
    <source>
        <dbReference type="EMBL" id="EEV18662.1"/>
    </source>
</evidence>
<dbReference type="eggNOG" id="COG1007">
    <property type="taxonomic scope" value="Bacteria"/>
</dbReference>
<dbReference type="InterPro" id="IPR010096">
    <property type="entry name" value="NADH-Q_OxRdtase_suN/2"/>
</dbReference>
<dbReference type="STRING" id="824.CGRAC_0323"/>
<accession>C8PF34</accession>
<dbReference type="Proteomes" id="UP000005709">
    <property type="component" value="Unassembled WGS sequence"/>
</dbReference>
<dbReference type="AlphaFoldDB" id="C8PF34"/>
<feature type="transmembrane region" description="Helical" evidence="5">
    <location>
        <begin position="512"/>
        <end position="533"/>
    </location>
</feature>
<feature type="transmembrane region" description="Helical" evidence="5">
    <location>
        <begin position="103"/>
        <end position="120"/>
    </location>
</feature>
<dbReference type="GO" id="GO:0012505">
    <property type="term" value="C:endomembrane system"/>
    <property type="evidence" value="ECO:0007669"/>
    <property type="project" value="UniProtKB-SubCell"/>
</dbReference>
<dbReference type="EC" id="7.1.1.-" evidence="5"/>
<feature type="transmembrane region" description="Helical" evidence="5">
    <location>
        <begin position="198"/>
        <end position="217"/>
    </location>
</feature>
<keyword evidence="5" id="KW-0830">Ubiquinone</keyword>
<dbReference type="GO" id="GO:0005886">
    <property type="term" value="C:plasma membrane"/>
    <property type="evidence" value="ECO:0007669"/>
    <property type="project" value="UniProtKB-SubCell"/>
</dbReference>
<keyword evidence="9" id="KW-1185">Reference proteome</keyword>
<gene>
    <name evidence="5" type="primary">nuoN</name>
    <name evidence="8" type="ORF">CAMGR0001_2675</name>
</gene>
<organism evidence="8 9">
    <name type="scientific">Campylobacter gracilis RM3268</name>
    <dbReference type="NCBI Taxonomy" id="553220"/>
    <lineage>
        <taxon>Bacteria</taxon>
        <taxon>Pseudomonadati</taxon>
        <taxon>Campylobacterota</taxon>
        <taxon>Epsilonproteobacteria</taxon>
        <taxon>Campylobacterales</taxon>
        <taxon>Campylobacteraceae</taxon>
        <taxon>Campylobacter</taxon>
    </lineage>
</organism>
<feature type="transmembrane region" description="Helical" evidence="5">
    <location>
        <begin position="69"/>
        <end position="91"/>
    </location>
</feature>
<keyword evidence="5" id="KW-1003">Cell membrane</keyword>
<sequence>MQNNLLNLASIAPMAILGGFALLMLAVSLFARTLSYKFYAVITILALALGFGLVFGYNSGIRGLFDVMLVDGIATLSMLIMLAGSIFFIFLSLGARSAHEYHTAEFFVLFLFVLVGYEFMVASESLMMILVGLETGSLALYTLIALHNRARSVEAALKYFIMGALGSGFFAFGAAMFFLSTGSMEISNIAQIAKSSNLQTSVLLFAACSFMIVSIGFKLSLIPFHTWTPDVYEGASSAMAGFMSVVPKIAGFVVAIRLFEALGSIGVQWLNIVLYVVAVVTMSLANLMALVQRDVKRMLAFSSVSHAGFVLCAIVIGSTQANAALFTYWILYAVANLGAFAFIWCVRQRRARSLNLKFKTQSVPLNLNANSEEKENFISNTKLSFSQNHELADSADELNLGGNGQNLACGERSFKASEQNSKENEQNFKASEPGAEATLFGTETCEPGAEICAQSSNFAARFEHQFEKFDGLICTHPLFALCAAIFMLSLAGIPPFSVFWGKMYLLSAAVNSGYFALAVIMAVNSALALYYYLRLIVRMFLHEPREDAELDGSLSAVSVQIKFAVVLASVACVLAPFLVKFLTGAVNNFVFLSGY</sequence>
<feature type="transmembrane region" description="Helical" evidence="5">
    <location>
        <begin position="299"/>
        <end position="319"/>
    </location>
</feature>
<reference evidence="8 9" key="1">
    <citation type="submission" date="2009-07" db="EMBL/GenBank/DDBJ databases">
        <authorList>
            <person name="Madupu R."/>
            <person name="Sebastian Y."/>
            <person name="Durkin A.S."/>
            <person name="Torralba M."/>
            <person name="Methe B."/>
            <person name="Sutton G.G."/>
            <person name="Strausberg R.L."/>
            <person name="Nelson K.E."/>
        </authorList>
    </citation>
    <scope>NUCLEOTIDE SEQUENCE [LARGE SCALE GENOMIC DNA]</scope>
    <source>
        <strain evidence="8 9">RM3268</strain>
    </source>
</reference>
<keyword evidence="5" id="KW-0813">Transport</keyword>
<keyword evidence="5" id="KW-1278">Translocase</keyword>
<keyword evidence="5" id="KW-0874">Quinone</keyword>
<keyword evidence="3 5" id="KW-1133">Transmembrane helix</keyword>
<dbReference type="RefSeq" id="WP_005869747.1">
    <property type="nucleotide sequence ID" value="NZ_ACYG01000009.1"/>
</dbReference>
<keyword evidence="4 5" id="KW-0472">Membrane</keyword>
<comment type="caution">
    <text evidence="8">The sequence shown here is derived from an EMBL/GenBank/DDBJ whole genome shotgun (WGS) entry which is preliminary data.</text>
</comment>
<comment type="subunit">
    <text evidence="5">NDH-1 is composed of 14 different subunits. Subunits NuoA, H, J, K, L, M, N constitute the membrane sector of the complex.</text>
</comment>
<dbReference type="PANTHER" id="PTHR22773">
    <property type="entry name" value="NADH DEHYDROGENASE"/>
    <property type="match status" value="1"/>
</dbReference>
<dbReference type="GO" id="GO:0048038">
    <property type="term" value="F:quinone binding"/>
    <property type="evidence" value="ECO:0007669"/>
    <property type="project" value="UniProtKB-KW"/>
</dbReference>
<feature type="transmembrane region" description="Helical" evidence="5">
    <location>
        <begin position="238"/>
        <end position="259"/>
    </location>
</feature>
<feature type="transmembrane region" description="Helical" evidence="5">
    <location>
        <begin position="554"/>
        <end position="579"/>
    </location>
</feature>
<feature type="transmembrane region" description="Helical" evidence="5">
    <location>
        <begin position="325"/>
        <end position="346"/>
    </location>
</feature>
<dbReference type="InterPro" id="IPR001750">
    <property type="entry name" value="ND/Mrp_TM"/>
</dbReference>
<dbReference type="GO" id="GO:0050136">
    <property type="term" value="F:NADH dehydrogenase (quinone) (non-electrogenic) activity"/>
    <property type="evidence" value="ECO:0007669"/>
    <property type="project" value="UniProtKB-UniRule"/>
</dbReference>
<name>C8PF34_9BACT</name>
<feature type="transmembrane region" description="Helical" evidence="5">
    <location>
        <begin position="126"/>
        <end position="147"/>
    </location>
</feature>